<dbReference type="InterPro" id="IPR000182">
    <property type="entry name" value="GNAT_dom"/>
</dbReference>
<dbReference type="PROSITE" id="PS51186">
    <property type="entry name" value="GNAT"/>
    <property type="match status" value="1"/>
</dbReference>
<comment type="caution">
    <text evidence="2">The sequence shown here is derived from an EMBL/GenBank/DDBJ whole genome shotgun (WGS) entry which is preliminary data.</text>
</comment>
<proteinExistence type="predicted"/>
<reference evidence="2 3" key="1">
    <citation type="submission" date="2020-08" db="EMBL/GenBank/DDBJ databases">
        <title>Genomic Encyclopedia of Type Strains, Phase IV (KMG-IV): sequencing the most valuable type-strain genomes for metagenomic binning, comparative biology and taxonomic classification.</title>
        <authorList>
            <person name="Goeker M."/>
        </authorList>
    </citation>
    <scope>NUCLEOTIDE SEQUENCE [LARGE SCALE GENOMIC DNA]</scope>
    <source>
        <strain evidence="2 3">DSM 23562</strain>
    </source>
</reference>
<dbReference type="AlphaFoldDB" id="A0A7W9W6U5"/>
<dbReference type="CDD" id="cd04301">
    <property type="entry name" value="NAT_SF"/>
    <property type="match status" value="1"/>
</dbReference>
<gene>
    <name evidence="2" type="ORF">HNQ39_002221</name>
</gene>
<name>A0A7W9W6U5_ARMRO</name>
<evidence type="ECO:0000313" key="3">
    <source>
        <dbReference type="Proteomes" id="UP000520814"/>
    </source>
</evidence>
<dbReference type="Proteomes" id="UP000520814">
    <property type="component" value="Unassembled WGS sequence"/>
</dbReference>
<evidence type="ECO:0000313" key="2">
    <source>
        <dbReference type="EMBL" id="MBB6050430.1"/>
    </source>
</evidence>
<dbReference type="EMBL" id="JACHGW010000002">
    <property type="protein sequence ID" value="MBB6050430.1"/>
    <property type="molecule type" value="Genomic_DNA"/>
</dbReference>
<sequence length="247" mass="27982">MRTQHIPMPIDEFHALHRHYAWKYEYWDGTVHIRPRELAVVGALPLHNIPEPSSTPPAGLVLAPLANATPEALAQLYRAAFRDTPDLCDYVGEILEREIRRWLTQDIARAHPTSRILRPKRHPRSVAALLLVKKTASGFLLDTLAVRPRYQHQGVATYLLRYVIPQLLAEGATELLTTYHPANEPSVAWHTHQGFIPLPCLSLTKLKLHAARSNGEDTTVLQAEVERLEAQVEHEGYDSVEPILRLH</sequence>
<protein>
    <submittedName>
        <fullName evidence="2">GNAT superfamily N-acetyltransferase</fullName>
    </submittedName>
</protein>
<accession>A0A7W9W6U5</accession>
<dbReference type="GO" id="GO:0016747">
    <property type="term" value="F:acyltransferase activity, transferring groups other than amino-acyl groups"/>
    <property type="evidence" value="ECO:0007669"/>
    <property type="project" value="InterPro"/>
</dbReference>
<dbReference type="InterPro" id="IPR016181">
    <property type="entry name" value="Acyl_CoA_acyltransferase"/>
</dbReference>
<keyword evidence="3" id="KW-1185">Reference proteome</keyword>
<dbReference type="RefSeq" id="WP_184195367.1">
    <property type="nucleotide sequence ID" value="NZ_JACHGW010000002.1"/>
</dbReference>
<organism evidence="2 3">
    <name type="scientific">Armatimonas rosea</name>
    <dbReference type="NCBI Taxonomy" id="685828"/>
    <lineage>
        <taxon>Bacteria</taxon>
        <taxon>Bacillati</taxon>
        <taxon>Armatimonadota</taxon>
        <taxon>Armatimonadia</taxon>
        <taxon>Armatimonadales</taxon>
        <taxon>Armatimonadaceae</taxon>
        <taxon>Armatimonas</taxon>
    </lineage>
</organism>
<dbReference type="Gene3D" id="3.40.630.30">
    <property type="match status" value="1"/>
</dbReference>
<keyword evidence="2" id="KW-0808">Transferase</keyword>
<dbReference type="SUPFAM" id="SSF55729">
    <property type="entry name" value="Acyl-CoA N-acyltransferases (Nat)"/>
    <property type="match status" value="1"/>
</dbReference>
<feature type="domain" description="N-acetyltransferase" evidence="1">
    <location>
        <begin position="63"/>
        <end position="226"/>
    </location>
</feature>
<dbReference type="Pfam" id="PF00583">
    <property type="entry name" value="Acetyltransf_1"/>
    <property type="match status" value="1"/>
</dbReference>
<evidence type="ECO:0000259" key="1">
    <source>
        <dbReference type="PROSITE" id="PS51186"/>
    </source>
</evidence>